<evidence type="ECO:0000256" key="11">
    <source>
        <dbReference type="SAM" id="Phobius"/>
    </source>
</evidence>
<evidence type="ECO:0000256" key="1">
    <source>
        <dbReference type="ARBA" id="ARBA00004141"/>
    </source>
</evidence>
<dbReference type="Gene3D" id="1.20.1530.20">
    <property type="match status" value="3"/>
</dbReference>
<dbReference type="PANTHER" id="PTHR43562:SF3">
    <property type="entry name" value="SODIUM ION_PROTON EXCHANGER (EUROFUNG)"/>
    <property type="match status" value="1"/>
</dbReference>
<feature type="transmembrane region" description="Helical" evidence="11">
    <location>
        <begin position="110"/>
        <end position="134"/>
    </location>
</feature>
<comment type="subcellular location">
    <subcellularLocation>
        <location evidence="1">Membrane</location>
        <topology evidence="1">Multi-pass membrane protein</topology>
    </subcellularLocation>
</comment>
<dbReference type="Pfam" id="PF00999">
    <property type="entry name" value="Na_H_Exchanger"/>
    <property type="match status" value="2"/>
</dbReference>
<dbReference type="RefSeq" id="XP_047784442.1">
    <property type="nucleotide sequence ID" value="XM_047926805.1"/>
</dbReference>
<evidence type="ECO:0000256" key="9">
    <source>
        <dbReference type="ARBA" id="ARBA00023201"/>
    </source>
</evidence>
<keyword evidence="2" id="KW-0813">Transport</keyword>
<evidence type="ECO:0000256" key="4">
    <source>
        <dbReference type="ARBA" id="ARBA00022692"/>
    </source>
</evidence>
<evidence type="ECO:0000256" key="8">
    <source>
        <dbReference type="ARBA" id="ARBA00023136"/>
    </source>
</evidence>
<protein>
    <submittedName>
        <fullName evidence="13">Sodium/hydrogen exchanger family-domain-containing protein</fullName>
    </submittedName>
</protein>
<dbReference type="Proteomes" id="UP000814176">
    <property type="component" value="Unassembled WGS sequence"/>
</dbReference>
<evidence type="ECO:0000256" key="10">
    <source>
        <dbReference type="SAM" id="MobiDB-lite"/>
    </source>
</evidence>
<sequence>MDISSLAALSASPTSSFPYAQPELPTLLVALSFLFSLNILRIGADLAFHAGLVAELFLGMVYGAPLAGILPTNWEATFNVLGYIGLVCIIFQGGLSTNLSLLLSNLPLSCVCALTGIGIPIALSIALLTAGYGYSPLEAFAAGAALSSTSLGTTLAALNSVDRQQTSAARMDPKLEKRAEQFREMPRDAGPAEETSGSQARMPLSEPSATISAPPALQQTRIGTVLTSAAIIDDVVGLVIAALIPALANLESPSPSKPNLAWTLIRPLLSSLLIAVITPVAACFVLRPVFWFRGFGERWCAPRRVGEEWGRGRLFSGTDCGPESHADLVKMSIMVCVLSAFLAIAYYTGSSMLFGAYMAGLTLSYLVTPPRESSHAQDQPAIPPEDRAAALSFALAYARTVGPLQEFVFAPIFFASIGYAIPFLLLWRPAILWRGVLYAVLMFLGKLAAGLPIMLWSVLTTRGHGCNQDADAAPAESPASPTPQLDGNLTTSTRDRLRASMYPAAFMGIAMVSRGEIGLLIAQIARNGSSTGGSAENGLLSEEGFLVCIWAILLCTLVGPICVGIIVRRWRSRVTAGIWA</sequence>
<feature type="transmembrane region" description="Helical" evidence="11">
    <location>
        <begin position="436"/>
        <end position="459"/>
    </location>
</feature>
<keyword evidence="6" id="KW-0915">Sodium</keyword>
<evidence type="ECO:0000256" key="5">
    <source>
        <dbReference type="ARBA" id="ARBA00022989"/>
    </source>
</evidence>
<keyword evidence="14" id="KW-1185">Reference proteome</keyword>
<evidence type="ECO:0000256" key="7">
    <source>
        <dbReference type="ARBA" id="ARBA00023065"/>
    </source>
</evidence>
<feature type="transmembrane region" description="Helical" evidence="11">
    <location>
        <begin position="328"/>
        <end position="346"/>
    </location>
</feature>
<feature type="transmembrane region" description="Helical" evidence="11">
    <location>
        <begin position="225"/>
        <end position="248"/>
    </location>
</feature>
<reference evidence="13 14" key="1">
    <citation type="journal article" date="2021" name="Environ. Microbiol.">
        <title>Gene family expansions and transcriptome signatures uncover fungal adaptations to wood decay.</title>
        <authorList>
            <person name="Hage H."/>
            <person name="Miyauchi S."/>
            <person name="Viragh M."/>
            <person name="Drula E."/>
            <person name="Min B."/>
            <person name="Chaduli D."/>
            <person name="Navarro D."/>
            <person name="Favel A."/>
            <person name="Norest M."/>
            <person name="Lesage-Meessen L."/>
            <person name="Balint B."/>
            <person name="Merenyi Z."/>
            <person name="de Eugenio L."/>
            <person name="Morin E."/>
            <person name="Martinez A.T."/>
            <person name="Baldrian P."/>
            <person name="Stursova M."/>
            <person name="Martinez M.J."/>
            <person name="Novotny C."/>
            <person name="Magnuson J.K."/>
            <person name="Spatafora J.W."/>
            <person name="Maurice S."/>
            <person name="Pangilinan J."/>
            <person name="Andreopoulos W."/>
            <person name="LaButti K."/>
            <person name="Hundley H."/>
            <person name="Na H."/>
            <person name="Kuo A."/>
            <person name="Barry K."/>
            <person name="Lipzen A."/>
            <person name="Henrissat B."/>
            <person name="Riley R."/>
            <person name="Ahrendt S."/>
            <person name="Nagy L.G."/>
            <person name="Grigoriev I.V."/>
            <person name="Martin F."/>
            <person name="Rosso M.N."/>
        </authorList>
    </citation>
    <scope>NUCLEOTIDE SEQUENCE [LARGE SCALE GENOMIC DNA]</scope>
    <source>
        <strain evidence="13 14">CIRM-BRFM 1785</strain>
    </source>
</reference>
<feature type="region of interest" description="Disordered" evidence="10">
    <location>
        <begin position="183"/>
        <end position="211"/>
    </location>
</feature>
<gene>
    <name evidence="13" type="ORF">C8Q71DRAFT_852157</name>
</gene>
<keyword evidence="5 11" id="KW-1133">Transmembrane helix</keyword>
<accession>A0ABQ8KWE4</accession>
<evidence type="ECO:0000259" key="12">
    <source>
        <dbReference type="Pfam" id="PF00999"/>
    </source>
</evidence>
<evidence type="ECO:0000256" key="3">
    <source>
        <dbReference type="ARBA" id="ARBA00022449"/>
    </source>
</evidence>
<proteinExistence type="predicted"/>
<feature type="transmembrane region" description="Helical" evidence="11">
    <location>
        <begin position="268"/>
        <end position="290"/>
    </location>
</feature>
<feature type="transmembrane region" description="Helical" evidence="11">
    <location>
        <begin position="544"/>
        <end position="567"/>
    </location>
</feature>
<dbReference type="PANTHER" id="PTHR43562">
    <property type="entry name" value="NAPA-TYPE SODIUM/HYDROGEN ANTIPORTER"/>
    <property type="match status" value="1"/>
</dbReference>
<feature type="transmembrane region" description="Helical" evidence="11">
    <location>
        <begin position="80"/>
        <end position="103"/>
    </location>
</feature>
<name>A0ABQ8KWE4_9APHY</name>
<evidence type="ECO:0000313" key="13">
    <source>
        <dbReference type="EMBL" id="KAH9843632.1"/>
    </source>
</evidence>
<keyword evidence="7" id="KW-0406">Ion transport</keyword>
<feature type="transmembrane region" description="Helical" evidence="11">
    <location>
        <begin position="140"/>
        <end position="161"/>
    </location>
</feature>
<keyword evidence="9" id="KW-0739">Sodium transport</keyword>
<feature type="domain" description="Cation/H+ exchanger transmembrane" evidence="12">
    <location>
        <begin position="38"/>
        <end position="159"/>
    </location>
</feature>
<dbReference type="InterPro" id="IPR006153">
    <property type="entry name" value="Cation/H_exchanger_TM"/>
</dbReference>
<evidence type="ECO:0000256" key="2">
    <source>
        <dbReference type="ARBA" id="ARBA00022448"/>
    </source>
</evidence>
<feature type="transmembrane region" description="Helical" evidence="11">
    <location>
        <begin position="407"/>
        <end position="430"/>
    </location>
</feature>
<dbReference type="GeneID" id="72007537"/>
<organism evidence="13 14">
    <name type="scientific">Rhodofomes roseus</name>
    <dbReference type="NCBI Taxonomy" id="34475"/>
    <lineage>
        <taxon>Eukaryota</taxon>
        <taxon>Fungi</taxon>
        <taxon>Dikarya</taxon>
        <taxon>Basidiomycota</taxon>
        <taxon>Agaricomycotina</taxon>
        <taxon>Agaricomycetes</taxon>
        <taxon>Polyporales</taxon>
        <taxon>Rhodofomes</taxon>
    </lineage>
</organism>
<dbReference type="InterPro" id="IPR038770">
    <property type="entry name" value="Na+/solute_symporter_sf"/>
</dbReference>
<keyword evidence="3" id="KW-0050">Antiport</keyword>
<evidence type="ECO:0000313" key="14">
    <source>
        <dbReference type="Proteomes" id="UP000814176"/>
    </source>
</evidence>
<feature type="transmembrane region" description="Helical" evidence="11">
    <location>
        <begin position="56"/>
        <end position="74"/>
    </location>
</feature>
<feature type="transmembrane region" description="Helical" evidence="11">
    <location>
        <begin position="26"/>
        <end position="44"/>
    </location>
</feature>
<comment type="caution">
    <text evidence="13">The sequence shown here is derived from an EMBL/GenBank/DDBJ whole genome shotgun (WGS) entry which is preliminary data.</text>
</comment>
<feature type="region of interest" description="Disordered" evidence="10">
    <location>
        <begin position="469"/>
        <end position="489"/>
    </location>
</feature>
<evidence type="ECO:0000256" key="6">
    <source>
        <dbReference type="ARBA" id="ARBA00023053"/>
    </source>
</evidence>
<keyword evidence="8 11" id="KW-0472">Membrane</keyword>
<feature type="domain" description="Cation/H+ exchanger transmembrane" evidence="12">
    <location>
        <begin position="219"/>
        <end position="568"/>
    </location>
</feature>
<feature type="compositionally biased region" description="Low complexity" evidence="10">
    <location>
        <begin position="469"/>
        <end position="483"/>
    </location>
</feature>
<keyword evidence="4 11" id="KW-0812">Transmembrane</keyword>
<dbReference type="EMBL" id="JADCUA010000001">
    <property type="protein sequence ID" value="KAH9843632.1"/>
    <property type="molecule type" value="Genomic_DNA"/>
</dbReference>